<gene>
    <name evidence="2" type="ORF">G4H13_47380</name>
</gene>
<keyword evidence="3" id="KW-1185">Reference proteome</keyword>
<evidence type="ECO:0000313" key="3">
    <source>
        <dbReference type="Proteomes" id="UP000476310"/>
    </source>
</evidence>
<feature type="region of interest" description="Disordered" evidence="1">
    <location>
        <begin position="440"/>
        <end position="465"/>
    </location>
</feature>
<evidence type="ECO:0000256" key="1">
    <source>
        <dbReference type="SAM" id="MobiDB-lite"/>
    </source>
</evidence>
<reference evidence="2" key="1">
    <citation type="submission" date="2020-02" db="EMBL/GenBank/DDBJ databases">
        <title>A new Streptomyces sp. for controlling soil-borne diseases.</title>
        <authorList>
            <person name="Li X."/>
            <person name="Tian Y."/>
            <person name="Gao K."/>
        </authorList>
    </citation>
    <scope>NUCLEOTIDE SEQUENCE [LARGE SCALE GENOMIC DNA]</scope>
    <source>
        <strain evidence="2">0250</strain>
    </source>
</reference>
<comment type="caution">
    <text evidence="2">The sequence shown here is derived from an EMBL/GenBank/DDBJ whole genome shotgun (WGS) entry which is preliminary data.</text>
</comment>
<dbReference type="RefSeq" id="WP_164437287.1">
    <property type="nucleotide sequence ID" value="NZ_JAAIKT010000145.1"/>
</dbReference>
<dbReference type="AlphaFoldDB" id="A0A6G4AYW3"/>
<proteinExistence type="predicted"/>
<evidence type="ECO:0000313" key="2">
    <source>
        <dbReference type="EMBL" id="NEW77731.1"/>
    </source>
</evidence>
<dbReference type="EMBL" id="JAAIKT010000145">
    <property type="protein sequence ID" value="NEW77731.1"/>
    <property type="molecule type" value="Genomic_DNA"/>
</dbReference>
<protein>
    <recommendedName>
        <fullName evidence="4">DEAD/DEAH box helicase family protein</fullName>
    </recommendedName>
</protein>
<sequence>MPDFPDGPPATAVADVLRTRRTARVRAAWGSGKTILAAETANRIAPDGTALVFIPDEEHLVPTVHTWRRCRRTGETVILTGGRGRHEELPAGIRQTGTARELATLVADTRGPLTVFTTYRNKPALQAAHREHDVPAWDILIAHLDLSDKAPWADLHEHDLWPARQRLYLSAARQRHTGASIFTRRTRRGRPASVDETGTYGPLAWDRTFSSAVDETQLRDYYIVVSDAFDSTLPFEFDSDTDASRRTQLLLSTVEALRVNDLRRCVFFTDSDDTSRHYAHYAIPTAIACNVWSGDHTSLRTMRRHTLLEHDTPDQRSAALDAFNRTRTHEPGTSAVLFCTPKALAATSSLTPPAVDAAVIGHPDYSSAELTSTVRQALRPVVDSTHPVALIVPVAFPKGTRPDRSLLSSPAYEPASSLLRILVSHDDRIANEESLLQRITGRAATAAPQRTSSTDEPDHPSRPAL</sequence>
<organism evidence="2 3">
    <name type="scientific">Streptomyces rhizosphaericus</name>
    <dbReference type="NCBI Taxonomy" id="114699"/>
    <lineage>
        <taxon>Bacteria</taxon>
        <taxon>Bacillati</taxon>
        <taxon>Actinomycetota</taxon>
        <taxon>Actinomycetes</taxon>
        <taxon>Kitasatosporales</taxon>
        <taxon>Streptomycetaceae</taxon>
        <taxon>Streptomyces</taxon>
        <taxon>Streptomyces violaceusniger group</taxon>
    </lineage>
</organism>
<dbReference type="Proteomes" id="UP000476310">
    <property type="component" value="Unassembled WGS sequence"/>
</dbReference>
<feature type="compositionally biased region" description="Basic and acidic residues" evidence="1">
    <location>
        <begin position="456"/>
        <end position="465"/>
    </location>
</feature>
<accession>A0A6G4AYW3</accession>
<name>A0A6G4AYW3_9ACTN</name>
<evidence type="ECO:0008006" key="4">
    <source>
        <dbReference type="Google" id="ProtNLM"/>
    </source>
</evidence>